<dbReference type="Proteomes" id="UP001500221">
    <property type="component" value="Unassembled WGS sequence"/>
</dbReference>
<evidence type="ECO:0000256" key="1">
    <source>
        <dbReference type="SAM" id="MobiDB-lite"/>
    </source>
</evidence>
<dbReference type="SUPFAM" id="SSF49879">
    <property type="entry name" value="SMAD/FHA domain"/>
    <property type="match status" value="1"/>
</dbReference>
<evidence type="ECO:0000313" key="2">
    <source>
        <dbReference type="EMBL" id="GAA5156363.1"/>
    </source>
</evidence>
<feature type="region of interest" description="Disordered" evidence="1">
    <location>
        <begin position="258"/>
        <end position="287"/>
    </location>
</feature>
<dbReference type="InterPro" id="IPR008984">
    <property type="entry name" value="SMAD_FHA_dom_sf"/>
</dbReference>
<feature type="compositionally biased region" description="Gly residues" evidence="1">
    <location>
        <begin position="258"/>
        <end position="267"/>
    </location>
</feature>
<name>A0ABP9Q695_9ACTN</name>
<dbReference type="RefSeq" id="WP_345464133.1">
    <property type="nucleotide sequence ID" value="NZ_BAABKG010000007.1"/>
</dbReference>
<feature type="region of interest" description="Disordered" evidence="1">
    <location>
        <begin position="133"/>
        <end position="157"/>
    </location>
</feature>
<organism evidence="2 3">
    <name type="scientific">Nocardioides marinquilinus</name>
    <dbReference type="NCBI Taxonomy" id="1210400"/>
    <lineage>
        <taxon>Bacteria</taxon>
        <taxon>Bacillati</taxon>
        <taxon>Actinomycetota</taxon>
        <taxon>Actinomycetes</taxon>
        <taxon>Propionibacteriales</taxon>
        <taxon>Nocardioidaceae</taxon>
        <taxon>Nocardioides</taxon>
    </lineage>
</organism>
<gene>
    <name evidence="2" type="ORF">GCM10023340_43980</name>
</gene>
<feature type="compositionally biased region" description="Basic and acidic residues" evidence="1">
    <location>
        <begin position="278"/>
        <end position="287"/>
    </location>
</feature>
<proteinExistence type="predicted"/>
<protein>
    <recommendedName>
        <fullName evidence="4">FHA domain-containing protein</fullName>
    </recommendedName>
</protein>
<sequence length="287" mass="31009">MPTVVGADLRFEIERPDLPAVHGRVFGAGNRLTLDVDDPGAFAGPGDAGLVRAAAAVLAARGMSLEIVSQGVPLVTLGAVRVSWWQRRVTRSRHVRLGSLRGAWTAARPRRRGRSVLPDPTMLPPATAWPLAPTFVRRPRRPPTTTHDPERGGGPRLVVERSRLWDGERRPVFWMRSDSLTIGSGPECDARLPGLADVHAVVRHGDDDEFVIEPVGGTLRVHGAGVGGRTTLRTGARIEIGDHVLAFYREEFADHGRPFGGRIGGEAGRQLPQAPRPGRREPPSDGA</sequence>
<evidence type="ECO:0000313" key="3">
    <source>
        <dbReference type="Proteomes" id="UP001500221"/>
    </source>
</evidence>
<accession>A0ABP9Q695</accession>
<comment type="caution">
    <text evidence="2">The sequence shown here is derived from an EMBL/GenBank/DDBJ whole genome shotgun (WGS) entry which is preliminary data.</text>
</comment>
<dbReference type="EMBL" id="BAABKG010000007">
    <property type="protein sequence ID" value="GAA5156363.1"/>
    <property type="molecule type" value="Genomic_DNA"/>
</dbReference>
<dbReference type="Gene3D" id="2.60.200.20">
    <property type="match status" value="1"/>
</dbReference>
<reference evidence="3" key="1">
    <citation type="journal article" date="2019" name="Int. J. Syst. Evol. Microbiol.">
        <title>The Global Catalogue of Microorganisms (GCM) 10K type strain sequencing project: providing services to taxonomists for standard genome sequencing and annotation.</title>
        <authorList>
            <consortium name="The Broad Institute Genomics Platform"/>
            <consortium name="The Broad Institute Genome Sequencing Center for Infectious Disease"/>
            <person name="Wu L."/>
            <person name="Ma J."/>
        </authorList>
    </citation>
    <scope>NUCLEOTIDE SEQUENCE [LARGE SCALE GENOMIC DNA]</scope>
    <source>
        <strain evidence="3">JCM 18459</strain>
    </source>
</reference>
<evidence type="ECO:0008006" key="4">
    <source>
        <dbReference type="Google" id="ProtNLM"/>
    </source>
</evidence>
<feature type="compositionally biased region" description="Basic and acidic residues" evidence="1">
    <location>
        <begin position="147"/>
        <end position="157"/>
    </location>
</feature>
<keyword evidence="3" id="KW-1185">Reference proteome</keyword>